<keyword evidence="2" id="KW-1185">Reference proteome</keyword>
<sequence length="229" mass="25918">MKDGGGVERESNEEISLLVDELVQLSIKRLKNPIERDQICLISSPYWIKIGPCSLEFDKKDMLHAIGSTFGGVLRSEIKDDFCRLRVNLEVQKPLRRGGKILSSWEDGLKVQEVNSSWKEKEVQKAEIYNSKEVVKTSAKASWKKLARNKQDSLQLFNDEITKRKFSAEVDGEICLDSSHRVETKRLKVDGGKDLSVDCEEDMLDKEAQQLASNYLGSAAANEQADRIQ</sequence>
<dbReference type="AlphaFoldDB" id="A0A5B6VYI5"/>
<evidence type="ECO:0000313" key="1">
    <source>
        <dbReference type="EMBL" id="KAA3474026.1"/>
    </source>
</evidence>
<comment type="caution">
    <text evidence="1">The sequence shown here is derived from an EMBL/GenBank/DDBJ whole genome shotgun (WGS) entry which is preliminary data.</text>
</comment>
<dbReference type="EMBL" id="SMMG02000005">
    <property type="protein sequence ID" value="KAA3474026.1"/>
    <property type="molecule type" value="Genomic_DNA"/>
</dbReference>
<organism evidence="1 2">
    <name type="scientific">Gossypium australe</name>
    <dbReference type="NCBI Taxonomy" id="47621"/>
    <lineage>
        <taxon>Eukaryota</taxon>
        <taxon>Viridiplantae</taxon>
        <taxon>Streptophyta</taxon>
        <taxon>Embryophyta</taxon>
        <taxon>Tracheophyta</taxon>
        <taxon>Spermatophyta</taxon>
        <taxon>Magnoliopsida</taxon>
        <taxon>eudicotyledons</taxon>
        <taxon>Gunneridae</taxon>
        <taxon>Pentapetalae</taxon>
        <taxon>rosids</taxon>
        <taxon>malvids</taxon>
        <taxon>Malvales</taxon>
        <taxon>Malvaceae</taxon>
        <taxon>Malvoideae</taxon>
        <taxon>Gossypium</taxon>
    </lineage>
</organism>
<accession>A0A5B6VYI5</accession>
<name>A0A5B6VYI5_9ROSI</name>
<evidence type="ECO:0000313" key="2">
    <source>
        <dbReference type="Proteomes" id="UP000325315"/>
    </source>
</evidence>
<proteinExistence type="predicted"/>
<dbReference type="OrthoDB" id="10499332at2759"/>
<dbReference type="Proteomes" id="UP000325315">
    <property type="component" value="Unassembled WGS sequence"/>
</dbReference>
<reference evidence="2" key="1">
    <citation type="journal article" date="2019" name="Plant Biotechnol. J.">
        <title>Genome sequencing of the Australian wild diploid species Gossypium australe highlights disease resistance and delayed gland morphogenesis.</title>
        <authorList>
            <person name="Cai Y."/>
            <person name="Cai X."/>
            <person name="Wang Q."/>
            <person name="Wang P."/>
            <person name="Zhang Y."/>
            <person name="Cai C."/>
            <person name="Xu Y."/>
            <person name="Wang K."/>
            <person name="Zhou Z."/>
            <person name="Wang C."/>
            <person name="Geng S."/>
            <person name="Li B."/>
            <person name="Dong Q."/>
            <person name="Hou Y."/>
            <person name="Wang H."/>
            <person name="Ai P."/>
            <person name="Liu Z."/>
            <person name="Yi F."/>
            <person name="Sun M."/>
            <person name="An G."/>
            <person name="Cheng J."/>
            <person name="Zhang Y."/>
            <person name="Shi Q."/>
            <person name="Xie Y."/>
            <person name="Shi X."/>
            <person name="Chang Y."/>
            <person name="Huang F."/>
            <person name="Chen Y."/>
            <person name="Hong S."/>
            <person name="Mi L."/>
            <person name="Sun Q."/>
            <person name="Zhang L."/>
            <person name="Zhou B."/>
            <person name="Peng R."/>
            <person name="Zhang X."/>
            <person name="Liu F."/>
        </authorList>
    </citation>
    <scope>NUCLEOTIDE SEQUENCE [LARGE SCALE GENOMIC DNA]</scope>
    <source>
        <strain evidence="2">cv. PA1801</strain>
    </source>
</reference>
<gene>
    <name evidence="1" type="ORF">EPI10_024359</name>
</gene>
<protein>
    <submittedName>
        <fullName evidence="1">Uncharacterized protein</fullName>
    </submittedName>
</protein>